<evidence type="ECO:0000259" key="13">
    <source>
        <dbReference type="PROSITE" id="PS50011"/>
    </source>
</evidence>
<dbReference type="OrthoDB" id="1668230at2759"/>
<dbReference type="InterPro" id="IPR011009">
    <property type="entry name" value="Kinase-like_dom_sf"/>
</dbReference>
<evidence type="ECO:0000256" key="2">
    <source>
        <dbReference type="ARBA" id="ARBA00004574"/>
    </source>
</evidence>
<organism evidence="14 15">
    <name type="scientific">Aspergillus sclerotialis</name>
    <dbReference type="NCBI Taxonomy" id="2070753"/>
    <lineage>
        <taxon>Eukaryota</taxon>
        <taxon>Fungi</taxon>
        <taxon>Dikarya</taxon>
        <taxon>Ascomycota</taxon>
        <taxon>Pezizomycotina</taxon>
        <taxon>Eurotiomycetes</taxon>
        <taxon>Eurotiomycetidae</taxon>
        <taxon>Eurotiales</taxon>
        <taxon>Aspergillaceae</taxon>
        <taxon>Aspergillus</taxon>
        <taxon>Aspergillus subgen. Polypaecilum</taxon>
    </lineage>
</organism>
<dbReference type="Pfam" id="PF00069">
    <property type="entry name" value="Pkinase"/>
    <property type="match status" value="1"/>
</dbReference>
<keyword evidence="14" id="KW-0808">Transferase</keyword>
<feature type="transmembrane region" description="Helical" evidence="12">
    <location>
        <begin position="181"/>
        <end position="204"/>
    </location>
</feature>
<dbReference type="GO" id="GO:0004674">
    <property type="term" value="F:protein serine/threonine kinase activity"/>
    <property type="evidence" value="ECO:0007669"/>
    <property type="project" value="UniProtKB-EC"/>
</dbReference>
<keyword evidence="7" id="KW-0779">Telomere</keyword>
<evidence type="ECO:0000256" key="10">
    <source>
        <dbReference type="ARBA" id="ARBA00047899"/>
    </source>
</evidence>
<dbReference type="PROSITE" id="PS50011">
    <property type="entry name" value="PROTEIN_KINASE_DOM"/>
    <property type="match status" value="1"/>
</dbReference>
<dbReference type="PROSITE" id="PS00109">
    <property type="entry name" value="PROTEIN_KINASE_TYR"/>
    <property type="match status" value="1"/>
</dbReference>
<dbReference type="Gene3D" id="1.10.510.10">
    <property type="entry name" value="Transferase(Phosphotransferase) domain 1"/>
    <property type="match status" value="1"/>
</dbReference>
<keyword evidence="7" id="KW-0158">Chromosome</keyword>
<evidence type="ECO:0000256" key="5">
    <source>
        <dbReference type="ARBA" id="ARBA00013948"/>
    </source>
</evidence>
<proteinExistence type="predicted"/>
<dbReference type="InterPro" id="IPR008266">
    <property type="entry name" value="Tyr_kinase_AS"/>
</dbReference>
<dbReference type="SUPFAM" id="SSF56112">
    <property type="entry name" value="Protein kinase-like (PK-like)"/>
    <property type="match status" value="1"/>
</dbReference>
<reference evidence="15" key="1">
    <citation type="submission" date="2017-02" db="EMBL/GenBank/DDBJ databases">
        <authorList>
            <person name="Tafer H."/>
            <person name="Lopandic K."/>
        </authorList>
    </citation>
    <scope>NUCLEOTIDE SEQUENCE [LARGE SCALE GENOMIC DNA]</scope>
    <source>
        <strain evidence="15">CBS 366.77</strain>
    </source>
</reference>
<feature type="non-terminal residue" evidence="14">
    <location>
        <position position="1"/>
    </location>
</feature>
<sequence>AAKKTSRYMQRNEIRNNTRDKWIQNAIGAVALIHSYGVIHADISPRNFLVAEDLSIKLCDFAGSIIGDLEPLVEEEDRYRISPWSPRTFKTDLFALGCLIYEISTGVRPYNEIDDHEEIERLYSANLFLNLEGLRYGDVINKCWTFQYSSAGMLQEDFSLCFTRGKGLDGPSSKRHLLPNLFQSLSIGMAVGFVSAFSVCFWIYRKRTCQ</sequence>
<dbReference type="GO" id="GO:0000781">
    <property type="term" value="C:chromosome, telomeric region"/>
    <property type="evidence" value="ECO:0007669"/>
    <property type="project" value="UniProtKB-SubCell"/>
</dbReference>
<comment type="catalytic activity">
    <reaction evidence="11">
        <text>L-seryl-[protein] + ATP = O-phospho-L-seryl-[protein] + ADP + H(+)</text>
        <dbReference type="Rhea" id="RHEA:17989"/>
        <dbReference type="Rhea" id="RHEA-COMP:9863"/>
        <dbReference type="Rhea" id="RHEA-COMP:11604"/>
        <dbReference type="ChEBI" id="CHEBI:15378"/>
        <dbReference type="ChEBI" id="CHEBI:29999"/>
        <dbReference type="ChEBI" id="CHEBI:30616"/>
        <dbReference type="ChEBI" id="CHEBI:83421"/>
        <dbReference type="ChEBI" id="CHEBI:456216"/>
        <dbReference type="EC" id="2.7.11.1"/>
    </reaction>
</comment>
<evidence type="ECO:0000256" key="8">
    <source>
        <dbReference type="ARBA" id="ARBA00030980"/>
    </source>
</evidence>
<dbReference type="InterPro" id="IPR000719">
    <property type="entry name" value="Prot_kinase_dom"/>
</dbReference>
<dbReference type="AlphaFoldDB" id="A0A3A2ZA13"/>
<dbReference type="GO" id="GO:0005524">
    <property type="term" value="F:ATP binding"/>
    <property type="evidence" value="ECO:0007669"/>
    <property type="project" value="InterPro"/>
</dbReference>
<dbReference type="PANTHER" id="PTHR24362:SF309">
    <property type="entry name" value="PROTEIN KINASE DOMAIN-CONTAINING PROTEIN"/>
    <property type="match status" value="1"/>
</dbReference>
<evidence type="ECO:0000256" key="6">
    <source>
        <dbReference type="ARBA" id="ARBA00019973"/>
    </source>
</evidence>
<feature type="domain" description="Protein kinase" evidence="13">
    <location>
        <begin position="1"/>
        <end position="210"/>
    </location>
</feature>
<evidence type="ECO:0000313" key="15">
    <source>
        <dbReference type="Proteomes" id="UP000266188"/>
    </source>
</evidence>
<dbReference type="EMBL" id="MVGC01000620">
    <property type="protein sequence ID" value="RJE18117.1"/>
    <property type="molecule type" value="Genomic_DNA"/>
</dbReference>
<keyword evidence="12" id="KW-1133">Transmembrane helix</keyword>
<dbReference type="EC" id="2.7.11.1" evidence="4"/>
<accession>A0A3A2ZA13</accession>
<comment type="subunit">
    <text evidence="3">Component of the EKC/KEOPS complex composed of at least BUD32, CGI121, GON7, KAE1 and PCC1; the whole complex dimerizes.</text>
</comment>
<evidence type="ECO:0000256" key="7">
    <source>
        <dbReference type="ARBA" id="ARBA00022895"/>
    </source>
</evidence>
<protein>
    <recommendedName>
        <fullName evidence="6">EKC/KEOPS complex subunit BUD32</fullName>
        <ecNumber evidence="4">2.7.11.1</ecNumber>
    </recommendedName>
    <alternativeName>
        <fullName evidence="8 9">Atypical Serine/threonine protein kinase BUD32</fullName>
    </alternativeName>
    <alternativeName>
        <fullName evidence="5">EKC/KEOPS complex subunit bud32</fullName>
    </alternativeName>
</protein>
<keyword evidence="14" id="KW-0418">Kinase</keyword>
<keyword evidence="12" id="KW-0812">Transmembrane</keyword>
<evidence type="ECO:0000313" key="14">
    <source>
        <dbReference type="EMBL" id="RJE18117.1"/>
    </source>
</evidence>
<comment type="caution">
    <text evidence="14">The sequence shown here is derived from an EMBL/GenBank/DDBJ whole genome shotgun (WGS) entry which is preliminary data.</text>
</comment>
<evidence type="ECO:0000256" key="1">
    <source>
        <dbReference type="ARBA" id="ARBA00003747"/>
    </source>
</evidence>
<comment type="subcellular location">
    <subcellularLocation>
        <location evidence="2">Chromosome</location>
        <location evidence="2">Telomere</location>
    </subcellularLocation>
</comment>
<dbReference type="STRING" id="2070753.A0A3A2ZA13"/>
<evidence type="ECO:0000256" key="4">
    <source>
        <dbReference type="ARBA" id="ARBA00012513"/>
    </source>
</evidence>
<name>A0A3A2ZA13_9EURO</name>
<evidence type="ECO:0000256" key="3">
    <source>
        <dbReference type="ARBA" id="ARBA00011534"/>
    </source>
</evidence>
<comment type="function">
    <text evidence="1">Component of the EKC/KEOPS complex that is required for the formation of a threonylcarbamoyl group on adenosine at position 37 (t(6)A37) in tRNAs that read codons beginning with adenine. The complex is probably involved in the transfer of the threonylcarbamoyl moiety of threonylcarbamoyl-AMP (TC-AMP) to the N6 group of A37. BUD32 has ATPase activity in the context of the EKC/KEOPS complex and likely plays a supporting role to the catalytic subunit KAE1. The EKC/KEOPS complex also promotes both telomere uncapping and telomere elongation. The complex is required for efficient recruitment of transcriptional coactivators.</text>
</comment>
<dbReference type="Proteomes" id="UP000266188">
    <property type="component" value="Unassembled WGS sequence"/>
</dbReference>
<gene>
    <name evidence="14" type="ORF">PHISCL_09543</name>
</gene>
<evidence type="ECO:0000256" key="11">
    <source>
        <dbReference type="ARBA" id="ARBA00048679"/>
    </source>
</evidence>
<dbReference type="PANTHER" id="PTHR24362">
    <property type="entry name" value="SERINE/THREONINE-PROTEIN KINASE NEK"/>
    <property type="match status" value="1"/>
</dbReference>
<evidence type="ECO:0000256" key="12">
    <source>
        <dbReference type="SAM" id="Phobius"/>
    </source>
</evidence>
<keyword evidence="12" id="KW-0472">Membrane</keyword>
<comment type="catalytic activity">
    <reaction evidence="10">
        <text>L-threonyl-[protein] + ATP = O-phospho-L-threonyl-[protein] + ADP + H(+)</text>
        <dbReference type="Rhea" id="RHEA:46608"/>
        <dbReference type="Rhea" id="RHEA-COMP:11060"/>
        <dbReference type="Rhea" id="RHEA-COMP:11605"/>
        <dbReference type="ChEBI" id="CHEBI:15378"/>
        <dbReference type="ChEBI" id="CHEBI:30013"/>
        <dbReference type="ChEBI" id="CHEBI:30616"/>
        <dbReference type="ChEBI" id="CHEBI:61977"/>
        <dbReference type="ChEBI" id="CHEBI:456216"/>
        <dbReference type="EC" id="2.7.11.1"/>
    </reaction>
</comment>
<evidence type="ECO:0000256" key="9">
    <source>
        <dbReference type="ARBA" id="ARBA00033194"/>
    </source>
</evidence>
<keyword evidence="15" id="KW-1185">Reference proteome</keyword>